<dbReference type="Gene3D" id="3.10.200.10">
    <property type="entry name" value="Alpha carbonic anhydrase"/>
    <property type="match status" value="1"/>
</dbReference>
<dbReference type="EMBL" id="WNYA01000004">
    <property type="protein sequence ID" value="KAG8575918.1"/>
    <property type="molecule type" value="Genomic_DNA"/>
</dbReference>
<dbReference type="PANTHER" id="PTHR18952:SF84">
    <property type="entry name" value="CARBONIC ANHYDRASE 14"/>
    <property type="match status" value="1"/>
</dbReference>
<evidence type="ECO:0000313" key="4">
    <source>
        <dbReference type="Proteomes" id="UP000824782"/>
    </source>
</evidence>
<proteinExistence type="inferred from homology"/>
<dbReference type="AlphaFoldDB" id="A0AAV7BUL6"/>
<dbReference type="GO" id="GO:0005886">
    <property type="term" value="C:plasma membrane"/>
    <property type="evidence" value="ECO:0007669"/>
    <property type="project" value="TreeGrafter"/>
</dbReference>
<comment type="caution">
    <text evidence="3">The sequence shown here is derived from an EMBL/GenBank/DDBJ whole genome shotgun (WGS) entry which is preliminary data.</text>
</comment>
<dbReference type="InterPro" id="IPR036398">
    <property type="entry name" value="CA_dom_sf"/>
</dbReference>
<keyword evidence="4" id="KW-1185">Reference proteome</keyword>
<accession>A0AAV7BUL6</accession>
<gene>
    <name evidence="3" type="ORF">GDO81_009704</name>
</gene>
<dbReference type="SUPFAM" id="SSF51069">
    <property type="entry name" value="Carbonic anhydrase"/>
    <property type="match status" value="1"/>
</dbReference>
<dbReference type="InterPro" id="IPR001148">
    <property type="entry name" value="CA_dom"/>
</dbReference>
<dbReference type="GO" id="GO:0008270">
    <property type="term" value="F:zinc ion binding"/>
    <property type="evidence" value="ECO:0007669"/>
    <property type="project" value="InterPro"/>
</dbReference>
<feature type="domain" description="Alpha-carbonic anhydrase" evidence="2">
    <location>
        <begin position="1"/>
        <end position="207"/>
    </location>
</feature>
<comment type="similarity">
    <text evidence="1">Belongs to the alpha-carbonic anhydrase family.</text>
</comment>
<reference evidence="3" key="1">
    <citation type="thesis" date="2020" institute="ProQuest LLC" country="789 East Eisenhower Parkway, Ann Arbor, MI, USA">
        <title>Comparative Genomics and Chromosome Evolution.</title>
        <authorList>
            <person name="Mudd A.B."/>
        </authorList>
    </citation>
    <scope>NUCLEOTIDE SEQUENCE</scope>
    <source>
        <strain evidence="3">237g6f4</strain>
        <tissue evidence="3">Blood</tissue>
    </source>
</reference>
<evidence type="ECO:0000256" key="1">
    <source>
        <dbReference type="ARBA" id="ARBA00010718"/>
    </source>
</evidence>
<sequence>MLYLFFSGDVEINLTGEYYVSGGALDTAYRASRITFHWGKCNATSDGSEHSLEGQKFPLEMQILCFNNDQFETLDDAIKENGKLKALSVLFKIGQENTNYNSIINGVDSVHRFGKVSELEPFVLLDLLPNFTDKYYTYNGSLTTPPCLETVEWIVFKDTVTISEAQLEYFCEILTMQQSGYVMVMDYLQNNFRLQQYKFSGQVFSSYTGIEEIPDPGSYIIERITFSYISGVFMLFCTELTNHNVLLHKNQLTSSQI</sequence>
<dbReference type="Proteomes" id="UP000824782">
    <property type="component" value="Unassembled WGS sequence"/>
</dbReference>
<evidence type="ECO:0000259" key="2">
    <source>
        <dbReference type="PROSITE" id="PS51144"/>
    </source>
</evidence>
<dbReference type="PROSITE" id="PS51144">
    <property type="entry name" value="ALPHA_CA_2"/>
    <property type="match status" value="1"/>
</dbReference>
<dbReference type="InterPro" id="IPR023561">
    <property type="entry name" value="Carbonic_anhydrase_a-class"/>
</dbReference>
<dbReference type="SMART" id="SM01057">
    <property type="entry name" value="Carb_anhydrase"/>
    <property type="match status" value="1"/>
</dbReference>
<dbReference type="Pfam" id="PF00194">
    <property type="entry name" value="Carb_anhydrase"/>
    <property type="match status" value="1"/>
</dbReference>
<dbReference type="GO" id="GO:0004089">
    <property type="term" value="F:carbonate dehydratase activity"/>
    <property type="evidence" value="ECO:0007669"/>
    <property type="project" value="InterPro"/>
</dbReference>
<evidence type="ECO:0000313" key="3">
    <source>
        <dbReference type="EMBL" id="KAG8575918.1"/>
    </source>
</evidence>
<name>A0AAV7BUL6_ENGPU</name>
<dbReference type="PANTHER" id="PTHR18952">
    <property type="entry name" value="CARBONIC ANHYDRASE"/>
    <property type="match status" value="1"/>
</dbReference>
<protein>
    <recommendedName>
        <fullName evidence="2">Alpha-carbonic anhydrase domain-containing protein</fullName>
    </recommendedName>
</protein>
<organism evidence="3 4">
    <name type="scientific">Engystomops pustulosus</name>
    <name type="common">Tungara frog</name>
    <name type="synonym">Physalaemus pustulosus</name>
    <dbReference type="NCBI Taxonomy" id="76066"/>
    <lineage>
        <taxon>Eukaryota</taxon>
        <taxon>Metazoa</taxon>
        <taxon>Chordata</taxon>
        <taxon>Craniata</taxon>
        <taxon>Vertebrata</taxon>
        <taxon>Euteleostomi</taxon>
        <taxon>Amphibia</taxon>
        <taxon>Batrachia</taxon>
        <taxon>Anura</taxon>
        <taxon>Neobatrachia</taxon>
        <taxon>Hyloidea</taxon>
        <taxon>Leptodactylidae</taxon>
        <taxon>Leiuperinae</taxon>
        <taxon>Engystomops</taxon>
    </lineage>
</organism>